<accession>S3CRP7</accession>
<dbReference type="GO" id="GO:0010997">
    <property type="term" value="F:anaphase-promoting complex binding"/>
    <property type="evidence" value="ECO:0007669"/>
    <property type="project" value="InterPro"/>
</dbReference>
<organism evidence="4 5">
    <name type="scientific">Ophiostoma piceae (strain UAMH 11346)</name>
    <name type="common">Sap stain fungus</name>
    <dbReference type="NCBI Taxonomy" id="1262450"/>
    <lineage>
        <taxon>Eukaryota</taxon>
        <taxon>Fungi</taxon>
        <taxon>Dikarya</taxon>
        <taxon>Ascomycota</taxon>
        <taxon>Pezizomycotina</taxon>
        <taxon>Sordariomycetes</taxon>
        <taxon>Sordariomycetidae</taxon>
        <taxon>Ophiostomatales</taxon>
        <taxon>Ophiostomataceae</taxon>
        <taxon>Ophiostoma</taxon>
    </lineage>
</organism>
<evidence type="ECO:0000256" key="2">
    <source>
        <dbReference type="ARBA" id="ARBA00022737"/>
    </source>
</evidence>
<keyword evidence="1" id="KW-0853">WD repeat</keyword>
<dbReference type="VEuPathDB" id="FungiDB:F503_07074"/>
<feature type="region of interest" description="Disordered" evidence="3">
    <location>
        <begin position="1"/>
        <end position="68"/>
    </location>
</feature>
<evidence type="ECO:0000313" key="5">
    <source>
        <dbReference type="Proteomes" id="UP000016923"/>
    </source>
</evidence>
<keyword evidence="2" id="KW-0677">Repeat</keyword>
<dbReference type="InterPro" id="IPR033010">
    <property type="entry name" value="Cdc20/Fizzy"/>
</dbReference>
<dbReference type="GO" id="GO:1905786">
    <property type="term" value="P:positive regulation of anaphase-promoting complex-dependent catabolic process"/>
    <property type="evidence" value="ECO:0007669"/>
    <property type="project" value="TreeGrafter"/>
</dbReference>
<feature type="compositionally biased region" description="Acidic residues" evidence="3">
    <location>
        <begin position="835"/>
        <end position="856"/>
    </location>
</feature>
<dbReference type="Pfam" id="PF00400">
    <property type="entry name" value="WD40"/>
    <property type="match status" value="1"/>
</dbReference>
<evidence type="ECO:0000256" key="3">
    <source>
        <dbReference type="SAM" id="MobiDB-lite"/>
    </source>
</evidence>
<dbReference type="InterPro" id="IPR001680">
    <property type="entry name" value="WD40_rpt"/>
</dbReference>
<keyword evidence="5" id="KW-1185">Reference proteome</keyword>
<sequence length="958" mass="105289">MDFPAYVTSSGGPPLPIRTRSQSPARNLHDLDGTPSPVGSGPPSPTDSGYASTLTTPQKRPSSSDDYEARTCYTLDGAGRDYFEDLVSDTDKLPRTVVLTPEQRPLARPDKKIFKAQTVRKPRRALPRPEDANTSDLLHHRQALNTLLGPYLSKNKAGHVSSSLRRPDRFVHPRERLDPRLTIRDRHCLARAPEALSPIERVFRNNVVSRDVFAKYPRNKYCPMPTNADLRQRELHRLGHPTQTQARTTLGTQSEATAVTHTPISGSVWSAGTMPPVSGSVDNGRGQFVQSHTSAPVFVSDFLTRHHTQVKDQNKHKGRMCVALGLDRTARLLNCNVEPDRSRQRVLPHHPLRAEKKTVWDGATWVNNSLGDRERNRADRKQPQRNLEVYRSLSAPEIRDDFYITPIAFCLTTGTMAVALGDELLTWMDGDECATYVNGSTRKDVHLTSLAFSCAEGGRSILAFGRSNGLFGLMALSDANHARMVVQEQLAISCLSWRPKCTMRPSRNPKRKGQLVWTEDLLVGIENGVTLYYIVEWPSKEQVEQDGWGGDISLAARIKVSKQQICGMAWSPDGSFFATGSNDDVCCIFEVDEVFRADMYSIGDLKPIPARSVTQVVARSKPKAPAQPATPGPRTSATPAPPARASRASTTHTTDPSITSESKPVAELDDGSEVWELTSKYSVARLIRDGDEYCFWEHGGAVKAIAFCPWQKGLVATGGGLTDRCIHFFHTTSGSALATIFVSAQVTGLIWSTTRREIAATFGHGSSSHNTRVAVYTWPECKQVASATWPDRRRALSSIACVPKPPVPQRVQKKTGKVVDELELSRARRPHPEDIVIDNDDDDNDDDNDDATAEEAEQAKDQARGGRNPAPALANQADDSTGTHGRHEAAVQPKNSLPEERELHDGIIAVASSEGLLKFYEIWPQGGRAATGGYAGILGGSDILEDIEGIQKEGDIIR</sequence>
<feature type="region of interest" description="Disordered" evidence="3">
    <location>
        <begin position="800"/>
        <end position="900"/>
    </location>
</feature>
<dbReference type="Proteomes" id="UP000016923">
    <property type="component" value="Unassembled WGS sequence"/>
</dbReference>
<feature type="region of interest" description="Disordered" evidence="3">
    <location>
        <begin position="616"/>
        <end position="669"/>
    </location>
</feature>
<dbReference type="OrthoDB" id="10263272at2759"/>
<reference evidence="4 5" key="1">
    <citation type="journal article" date="2013" name="BMC Genomics">
        <title>The genome and transcriptome of the pine saprophyte Ophiostoma piceae, and a comparison with the bark beetle-associated pine pathogen Grosmannia clavigera.</title>
        <authorList>
            <person name="Haridas S."/>
            <person name="Wang Y."/>
            <person name="Lim L."/>
            <person name="Massoumi Alamouti S."/>
            <person name="Jackman S."/>
            <person name="Docking R."/>
            <person name="Robertson G."/>
            <person name="Birol I."/>
            <person name="Bohlmann J."/>
            <person name="Breuil C."/>
        </authorList>
    </citation>
    <scope>NUCLEOTIDE SEQUENCE [LARGE SCALE GENOMIC DNA]</scope>
    <source>
        <strain evidence="4 5">UAMH 11346</strain>
    </source>
</reference>
<dbReference type="AlphaFoldDB" id="S3CRP7"/>
<gene>
    <name evidence="4" type="ORF">F503_07074</name>
</gene>
<dbReference type="HOGENOM" id="CLU_014831_3_0_1"/>
<dbReference type="STRING" id="1262450.S3CRP7"/>
<evidence type="ECO:0000256" key="1">
    <source>
        <dbReference type="ARBA" id="ARBA00022574"/>
    </source>
</evidence>
<dbReference type="InterPro" id="IPR036322">
    <property type="entry name" value="WD40_repeat_dom_sf"/>
</dbReference>
<feature type="compositionally biased region" description="Polar residues" evidence="3">
    <location>
        <begin position="50"/>
        <end position="61"/>
    </location>
</feature>
<dbReference type="InterPro" id="IPR015943">
    <property type="entry name" value="WD40/YVTN_repeat-like_dom_sf"/>
</dbReference>
<dbReference type="SUPFAM" id="SSF50978">
    <property type="entry name" value="WD40 repeat-like"/>
    <property type="match status" value="1"/>
</dbReference>
<dbReference type="GO" id="GO:0005680">
    <property type="term" value="C:anaphase-promoting complex"/>
    <property type="evidence" value="ECO:0007669"/>
    <property type="project" value="TreeGrafter"/>
</dbReference>
<dbReference type="EMBL" id="KE148147">
    <property type="protein sequence ID" value="EPE09298.1"/>
    <property type="molecule type" value="Genomic_DNA"/>
</dbReference>
<dbReference type="PANTHER" id="PTHR19918">
    <property type="entry name" value="CELL DIVISION CYCLE 20 CDC20 FIZZY -RELATED"/>
    <property type="match status" value="1"/>
</dbReference>
<dbReference type="Gene3D" id="2.130.10.10">
    <property type="entry name" value="YVTN repeat-like/Quinoprotein amine dehydrogenase"/>
    <property type="match status" value="2"/>
</dbReference>
<dbReference type="SMART" id="SM00320">
    <property type="entry name" value="WD40"/>
    <property type="match status" value="2"/>
</dbReference>
<dbReference type="eggNOG" id="KOG0305">
    <property type="taxonomic scope" value="Eukaryota"/>
</dbReference>
<feature type="compositionally biased region" description="Basic and acidic residues" evidence="3">
    <location>
        <begin position="817"/>
        <end position="834"/>
    </location>
</feature>
<proteinExistence type="predicted"/>
<feature type="compositionally biased region" description="Low complexity" evidence="3">
    <location>
        <begin position="632"/>
        <end position="654"/>
    </location>
</feature>
<name>S3CRP7_OPHP1</name>
<dbReference type="GO" id="GO:0031145">
    <property type="term" value="P:anaphase-promoting complex-dependent catabolic process"/>
    <property type="evidence" value="ECO:0007669"/>
    <property type="project" value="TreeGrafter"/>
</dbReference>
<dbReference type="PANTHER" id="PTHR19918:SF5">
    <property type="entry name" value="MEIOSIS-SPECIFIC APC_C ACTIVATOR PROTEIN AMA1"/>
    <property type="match status" value="1"/>
</dbReference>
<protein>
    <submittedName>
        <fullName evidence="4">Wd domain-containing protein</fullName>
    </submittedName>
</protein>
<dbReference type="GO" id="GO:1990757">
    <property type="term" value="F:ubiquitin ligase activator activity"/>
    <property type="evidence" value="ECO:0007669"/>
    <property type="project" value="TreeGrafter"/>
</dbReference>
<dbReference type="OMA" id="FHEIWSD"/>
<evidence type="ECO:0000313" key="4">
    <source>
        <dbReference type="EMBL" id="EPE09298.1"/>
    </source>
</evidence>